<keyword evidence="7" id="KW-0539">Nucleus</keyword>
<dbReference type="GeneID" id="85316043"/>
<evidence type="ECO:0000256" key="3">
    <source>
        <dbReference type="ARBA" id="ARBA00022833"/>
    </source>
</evidence>
<evidence type="ECO:0000313" key="11">
    <source>
        <dbReference type="Proteomes" id="UP001244011"/>
    </source>
</evidence>
<dbReference type="Proteomes" id="UP001244011">
    <property type="component" value="Unassembled WGS sequence"/>
</dbReference>
<protein>
    <submittedName>
        <fullName evidence="10">Transcription factor</fullName>
    </submittedName>
</protein>
<proteinExistence type="predicted"/>
<gene>
    <name evidence="10" type="ORF">QBC33DRAFT_622679</name>
</gene>
<dbReference type="InterPro" id="IPR051615">
    <property type="entry name" value="Transcr_Regulatory_Elem"/>
</dbReference>
<evidence type="ECO:0000313" key="10">
    <source>
        <dbReference type="EMBL" id="KAK1763708.1"/>
    </source>
</evidence>
<dbReference type="RefSeq" id="XP_060279921.1">
    <property type="nucleotide sequence ID" value="XM_060432856.1"/>
</dbReference>
<dbReference type="Gene3D" id="4.10.240.10">
    <property type="entry name" value="Zn(2)-C6 fungal-type DNA-binding domain"/>
    <property type="match status" value="1"/>
</dbReference>
<evidence type="ECO:0000256" key="4">
    <source>
        <dbReference type="ARBA" id="ARBA00023015"/>
    </source>
</evidence>
<keyword evidence="2" id="KW-0479">Metal-binding</keyword>
<keyword evidence="3" id="KW-0862">Zinc</keyword>
<dbReference type="GO" id="GO:0008270">
    <property type="term" value="F:zinc ion binding"/>
    <property type="evidence" value="ECO:0007669"/>
    <property type="project" value="InterPro"/>
</dbReference>
<keyword evidence="6" id="KW-0804">Transcription</keyword>
<evidence type="ECO:0000256" key="1">
    <source>
        <dbReference type="ARBA" id="ARBA00004123"/>
    </source>
</evidence>
<evidence type="ECO:0000256" key="5">
    <source>
        <dbReference type="ARBA" id="ARBA00023125"/>
    </source>
</evidence>
<dbReference type="GO" id="GO:0006351">
    <property type="term" value="P:DNA-templated transcription"/>
    <property type="evidence" value="ECO:0007669"/>
    <property type="project" value="InterPro"/>
</dbReference>
<evidence type="ECO:0000256" key="7">
    <source>
        <dbReference type="ARBA" id="ARBA00023242"/>
    </source>
</evidence>
<dbReference type="CDD" id="cd12148">
    <property type="entry name" value="fungal_TF_MHR"/>
    <property type="match status" value="1"/>
</dbReference>
<feature type="region of interest" description="Disordered" evidence="8">
    <location>
        <begin position="743"/>
        <end position="773"/>
    </location>
</feature>
<dbReference type="InterPro" id="IPR007219">
    <property type="entry name" value="XnlR_reg_dom"/>
</dbReference>
<sequence length="773" mass="85431">MPRKHITTACTACRESKIRCDGRHPRCGNCKTKAKECQYQQGEDKRRLSVRKVIEVFSRRAGQLEDFIEAHGLEVPISERADDAMMIGRMMEMLSTPTDRESSNDDRADEGQCGLGPRPAEMALERDATCTTHVADRVVPQAAPSPPPHVQSAGSPDNTYDMQGGGDGVPSMAPDGVDLDGMTGFSMDNMDLPDFPELGILPLETTACGWDQLRQQLFPVHPNLDFGMPLAPPSDQNWRLPRGEGNLSSEESGDEEEEDVVNQVSERVGSLHLSEDGELRYYGATSNLTLLDDTSPLDHRHDLEAGNVRKRGQAMMEAAGVGQHVNPALVQHLSSLYFAWQDPSFHVVDKDMYEREQARCAFGALYDARRHADLPTPLSDFFVKRAKIWLEIELDSPHVATVQALVILSSFEAAQTRDARGWLYSGMSIRLSFDLGLHIDMTPYVNSGRVSAAEAEVRKVAFWGSFIVDHLWGFYLGRPPFHINTDEVSVQKPAERMYASKHGEWVPYGLSKAVTVQALADPIDLVARQWVLLCEVMGSFCHVLYDRHNVDDTSLESVVHSTVSQLEAWKSNLPPELQVDLHDGAICLPHVLVLHMKYHQSMIYIHRPFISRQGARSVGPALNRGYLHARKICIDSAVAISTLLRLYRTTYTLRYTNVELVSIIFSAAIILVFASVASTPSHQVPPLGSGIGGGGGGSVATHLDTCCKALADLGHVFQNASRTLEVLLAIKRKWQAELLASTGSKRRNSANSRPAVGSKKRTMSRRQGHDVSV</sequence>
<organism evidence="10 11">
    <name type="scientific">Phialemonium atrogriseum</name>
    <dbReference type="NCBI Taxonomy" id="1093897"/>
    <lineage>
        <taxon>Eukaryota</taxon>
        <taxon>Fungi</taxon>
        <taxon>Dikarya</taxon>
        <taxon>Ascomycota</taxon>
        <taxon>Pezizomycotina</taxon>
        <taxon>Sordariomycetes</taxon>
        <taxon>Sordariomycetidae</taxon>
        <taxon>Cephalothecales</taxon>
        <taxon>Cephalothecaceae</taxon>
        <taxon>Phialemonium</taxon>
    </lineage>
</organism>
<keyword evidence="11" id="KW-1185">Reference proteome</keyword>
<dbReference type="SUPFAM" id="SSF57701">
    <property type="entry name" value="Zn2/Cys6 DNA-binding domain"/>
    <property type="match status" value="1"/>
</dbReference>
<evidence type="ECO:0000256" key="6">
    <source>
        <dbReference type="ARBA" id="ARBA00023163"/>
    </source>
</evidence>
<dbReference type="EMBL" id="MU839025">
    <property type="protein sequence ID" value="KAK1763708.1"/>
    <property type="molecule type" value="Genomic_DNA"/>
</dbReference>
<reference evidence="10" key="1">
    <citation type="submission" date="2023-06" db="EMBL/GenBank/DDBJ databases">
        <title>Genome-scale phylogeny and comparative genomics of the fungal order Sordariales.</title>
        <authorList>
            <consortium name="Lawrence Berkeley National Laboratory"/>
            <person name="Hensen N."/>
            <person name="Bonometti L."/>
            <person name="Westerberg I."/>
            <person name="Brannstrom I.O."/>
            <person name="Guillou S."/>
            <person name="Cros-Aarteil S."/>
            <person name="Calhoun S."/>
            <person name="Haridas S."/>
            <person name="Kuo A."/>
            <person name="Mondo S."/>
            <person name="Pangilinan J."/>
            <person name="Riley R."/>
            <person name="Labutti K."/>
            <person name="Andreopoulos B."/>
            <person name="Lipzen A."/>
            <person name="Chen C."/>
            <person name="Yanf M."/>
            <person name="Daum C."/>
            <person name="Ng V."/>
            <person name="Clum A."/>
            <person name="Steindorff A."/>
            <person name="Ohm R."/>
            <person name="Martin F."/>
            <person name="Silar P."/>
            <person name="Natvig D."/>
            <person name="Lalanne C."/>
            <person name="Gautier V."/>
            <person name="Ament-Velasquez S.L."/>
            <person name="Kruys A."/>
            <person name="Hutchinson M.I."/>
            <person name="Powell A.J."/>
            <person name="Barry K."/>
            <person name="Miller A.N."/>
            <person name="Grigoriev I.V."/>
            <person name="Debuchy R."/>
            <person name="Gladieux P."/>
            <person name="Thoren M.H."/>
            <person name="Johannesson H."/>
        </authorList>
    </citation>
    <scope>NUCLEOTIDE SEQUENCE</scope>
    <source>
        <strain evidence="10">8032-3</strain>
    </source>
</reference>
<dbReference type="InterPro" id="IPR036864">
    <property type="entry name" value="Zn2-C6_fun-type_DNA-bd_sf"/>
</dbReference>
<evidence type="ECO:0000259" key="9">
    <source>
        <dbReference type="PROSITE" id="PS50048"/>
    </source>
</evidence>
<dbReference type="CDD" id="cd00067">
    <property type="entry name" value="GAL4"/>
    <property type="match status" value="1"/>
</dbReference>
<dbReference type="PANTHER" id="PTHR31313:SF77">
    <property type="entry name" value="ZN(II)2CYS6 TRANSCRIPTION FACTOR (EUROFUNG)"/>
    <property type="match status" value="1"/>
</dbReference>
<dbReference type="GO" id="GO:0005634">
    <property type="term" value="C:nucleus"/>
    <property type="evidence" value="ECO:0007669"/>
    <property type="project" value="UniProtKB-SubCell"/>
</dbReference>
<keyword evidence="4" id="KW-0805">Transcription regulation</keyword>
<dbReference type="PROSITE" id="PS50048">
    <property type="entry name" value="ZN2_CY6_FUNGAL_2"/>
    <property type="match status" value="1"/>
</dbReference>
<dbReference type="GO" id="GO:0000981">
    <property type="term" value="F:DNA-binding transcription factor activity, RNA polymerase II-specific"/>
    <property type="evidence" value="ECO:0007669"/>
    <property type="project" value="InterPro"/>
</dbReference>
<comment type="caution">
    <text evidence="10">The sequence shown here is derived from an EMBL/GenBank/DDBJ whole genome shotgun (WGS) entry which is preliminary data.</text>
</comment>
<name>A0AAJ0FHT6_9PEZI</name>
<evidence type="ECO:0000256" key="2">
    <source>
        <dbReference type="ARBA" id="ARBA00022723"/>
    </source>
</evidence>
<accession>A0AAJ0FHT6</accession>
<feature type="domain" description="Zn(2)-C6 fungal-type" evidence="9">
    <location>
        <begin position="9"/>
        <end position="39"/>
    </location>
</feature>
<dbReference type="PROSITE" id="PS00463">
    <property type="entry name" value="ZN2_CY6_FUNGAL_1"/>
    <property type="match status" value="1"/>
</dbReference>
<dbReference type="Pfam" id="PF04082">
    <property type="entry name" value="Fungal_trans"/>
    <property type="match status" value="1"/>
</dbReference>
<dbReference type="Pfam" id="PF00172">
    <property type="entry name" value="Zn_clus"/>
    <property type="match status" value="1"/>
</dbReference>
<feature type="region of interest" description="Disordered" evidence="8">
    <location>
        <begin position="231"/>
        <end position="258"/>
    </location>
</feature>
<dbReference type="GO" id="GO:0003677">
    <property type="term" value="F:DNA binding"/>
    <property type="evidence" value="ECO:0007669"/>
    <property type="project" value="UniProtKB-KW"/>
</dbReference>
<keyword evidence="5" id="KW-0238">DNA-binding</keyword>
<dbReference type="SMART" id="SM00066">
    <property type="entry name" value="GAL4"/>
    <property type="match status" value="1"/>
</dbReference>
<evidence type="ECO:0000256" key="8">
    <source>
        <dbReference type="SAM" id="MobiDB-lite"/>
    </source>
</evidence>
<dbReference type="SMART" id="SM00906">
    <property type="entry name" value="Fungal_trans"/>
    <property type="match status" value="1"/>
</dbReference>
<dbReference type="PANTHER" id="PTHR31313">
    <property type="entry name" value="TY1 ENHANCER ACTIVATOR"/>
    <property type="match status" value="1"/>
</dbReference>
<comment type="subcellular location">
    <subcellularLocation>
        <location evidence="1">Nucleus</location>
    </subcellularLocation>
</comment>
<dbReference type="AlphaFoldDB" id="A0AAJ0FHT6"/>
<dbReference type="InterPro" id="IPR001138">
    <property type="entry name" value="Zn2Cys6_DnaBD"/>
</dbReference>